<protein>
    <submittedName>
        <fullName evidence="1">Uncharacterized protein</fullName>
    </submittedName>
</protein>
<evidence type="ECO:0000313" key="1">
    <source>
        <dbReference type="EMBL" id="CAA3030050.1"/>
    </source>
</evidence>
<evidence type="ECO:0000313" key="2">
    <source>
        <dbReference type="Proteomes" id="UP000594638"/>
    </source>
</evidence>
<keyword evidence="2" id="KW-1185">Reference proteome</keyword>
<reference evidence="1 2" key="1">
    <citation type="submission" date="2019-12" db="EMBL/GenBank/DDBJ databases">
        <authorList>
            <person name="Alioto T."/>
            <person name="Alioto T."/>
            <person name="Gomez Garrido J."/>
        </authorList>
    </citation>
    <scope>NUCLEOTIDE SEQUENCE [LARGE SCALE GENOMIC DNA]</scope>
</reference>
<dbReference type="Proteomes" id="UP000594638">
    <property type="component" value="Unassembled WGS sequence"/>
</dbReference>
<dbReference type="AlphaFoldDB" id="A0A8S0VJV1"/>
<dbReference type="EMBL" id="CACTIH010009346">
    <property type="protein sequence ID" value="CAA3030050.1"/>
    <property type="molecule type" value="Genomic_DNA"/>
</dbReference>
<proteinExistence type="predicted"/>
<organism evidence="1 2">
    <name type="scientific">Olea europaea subsp. europaea</name>
    <dbReference type="NCBI Taxonomy" id="158383"/>
    <lineage>
        <taxon>Eukaryota</taxon>
        <taxon>Viridiplantae</taxon>
        <taxon>Streptophyta</taxon>
        <taxon>Embryophyta</taxon>
        <taxon>Tracheophyta</taxon>
        <taxon>Spermatophyta</taxon>
        <taxon>Magnoliopsida</taxon>
        <taxon>eudicotyledons</taxon>
        <taxon>Gunneridae</taxon>
        <taxon>Pentapetalae</taxon>
        <taxon>asterids</taxon>
        <taxon>lamiids</taxon>
        <taxon>Lamiales</taxon>
        <taxon>Oleaceae</taxon>
        <taxon>Oleeae</taxon>
        <taxon>Olea</taxon>
    </lineage>
</organism>
<gene>
    <name evidence="1" type="ORF">OLEA9_A072797</name>
</gene>
<sequence>MGINLKGRKFHQQVKSFAHVIAIVCIVRLYGAFRQHCNLYQSKSNIGGNIVMTKLKGHFFMMSAPSSPPIKESNDDLGFRLQPRHHDKLNSLVDKIPPNWVMIRINRSNIET</sequence>
<accession>A0A8S0VJV1</accession>
<dbReference type="Gramene" id="OE9A072797T1">
    <property type="protein sequence ID" value="OE9A072797C1"/>
    <property type="gene ID" value="OE9A072797"/>
</dbReference>
<comment type="caution">
    <text evidence="1">The sequence shown here is derived from an EMBL/GenBank/DDBJ whole genome shotgun (WGS) entry which is preliminary data.</text>
</comment>
<name>A0A8S0VJV1_OLEEU</name>